<dbReference type="Proteomes" id="UP000799770">
    <property type="component" value="Unassembled WGS sequence"/>
</dbReference>
<organism evidence="1 2">
    <name type="scientific">Lophiotrema nucula</name>
    <dbReference type="NCBI Taxonomy" id="690887"/>
    <lineage>
        <taxon>Eukaryota</taxon>
        <taxon>Fungi</taxon>
        <taxon>Dikarya</taxon>
        <taxon>Ascomycota</taxon>
        <taxon>Pezizomycotina</taxon>
        <taxon>Dothideomycetes</taxon>
        <taxon>Pleosporomycetidae</taxon>
        <taxon>Pleosporales</taxon>
        <taxon>Lophiotremataceae</taxon>
        <taxon>Lophiotrema</taxon>
    </lineage>
</organism>
<evidence type="ECO:0000313" key="1">
    <source>
        <dbReference type="EMBL" id="KAF2107000.1"/>
    </source>
</evidence>
<name>A0A6A5YJ40_9PLEO</name>
<accession>A0A6A5YJ40</accession>
<dbReference type="AlphaFoldDB" id="A0A6A5YJ40"/>
<dbReference type="SUPFAM" id="SSF144232">
    <property type="entry name" value="HIT/MYND zinc finger-like"/>
    <property type="match status" value="1"/>
</dbReference>
<evidence type="ECO:0008006" key="3">
    <source>
        <dbReference type="Google" id="ProtNLM"/>
    </source>
</evidence>
<gene>
    <name evidence="1" type="ORF">BDV96DRAFT_654092</name>
</gene>
<evidence type="ECO:0000313" key="2">
    <source>
        <dbReference type="Proteomes" id="UP000799770"/>
    </source>
</evidence>
<sequence>MKVLAPKPEIHPWSSPDIEHKCAACANDARFICSKCEVIYYYPWDCHNTDKLTHKTIRDSYKNLGSRPGPPEYNHFRCIIFPENAEHAEFQWIQKVHGSWTYGQDRNSGDYLHDIMVCSRSEEKWKESNANGVIRQRAGYHYAEKLLGSYVFCGIGDLEGGDEDD</sequence>
<keyword evidence="2" id="KW-1185">Reference proteome</keyword>
<dbReference type="EMBL" id="ML977357">
    <property type="protein sequence ID" value="KAF2107000.1"/>
    <property type="molecule type" value="Genomic_DNA"/>
</dbReference>
<protein>
    <recommendedName>
        <fullName evidence="3">MYND-type zinc finger protein samB</fullName>
    </recommendedName>
</protein>
<proteinExistence type="predicted"/>
<reference evidence="1" key="1">
    <citation type="journal article" date="2020" name="Stud. Mycol.">
        <title>101 Dothideomycetes genomes: a test case for predicting lifestyles and emergence of pathogens.</title>
        <authorList>
            <person name="Haridas S."/>
            <person name="Albert R."/>
            <person name="Binder M."/>
            <person name="Bloem J."/>
            <person name="Labutti K."/>
            <person name="Salamov A."/>
            <person name="Andreopoulos B."/>
            <person name="Baker S."/>
            <person name="Barry K."/>
            <person name="Bills G."/>
            <person name="Bluhm B."/>
            <person name="Cannon C."/>
            <person name="Castanera R."/>
            <person name="Culley D."/>
            <person name="Daum C."/>
            <person name="Ezra D."/>
            <person name="Gonzalez J."/>
            <person name="Henrissat B."/>
            <person name="Kuo A."/>
            <person name="Liang C."/>
            <person name="Lipzen A."/>
            <person name="Lutzoni F."/>
            <person name="Magnuson J."/>
            <person name="Mondo S."/>
            <person name="Nolan M."/>
            <person name="Ohm R."/>
            <person name="Pangilinan J."/>
            <person name="Park H.-J."/>
            <person name="Ramirez L."/>
            <person name="Alfaro M."/>
            <person name="Sun H."/>
            <person name="Tritt A."/>
            <person name="Yoshinaga Y."/>
            <person name="Zwiers L.-H."/>
            <person name="Turgeon B."/>
            <person name="Goodwin S."/>
            <person name="Spatafora J."/>
            <person name="Crous P."/>
            <person name="Grigoriev I."/>
        </authorList>
    </citation>
    <scope>NUCLEOTIDE SEQUENCE</scope>
    <source>
        <strain evidence="1">CBS 627.86</strain>
    </source>
</reference>